<reference evidence="1" key="1">
    <citation type="submission" date="2022-10" db="EMBL/GenBank/DDBJ databases">
        <title>The complete genomes of actinobacterial strains from the NBC collection.</title>
        <authorList>
            <person name="Joergensen T.S."/>
            <person name="Alvarez Arevalo M."/>
            <person name="Sterndorff E.B."/>
            <person name="Faurdal D."/>
            <person name="Vuksanovic O."/>
            <person name="Mourched A.-S."/>
            <person name="Charusanti P."/>
            <person name="Shaw S."/>
            <person name="Blin K."/>
            <person name="Weber T."/>
        </authorList>
    </citation>
    <scope>NUCLEOTIDE SEQUENCE</scope>
    <source>
        <strain evidence="1">NBC_00060</strain>
    </source>
</reference>
<dbReference type="EMBL" id="CP108253">
    <property type="protein sequence ID" value="WTU39105.1"/>
    <property type="molecule type" value="Genomic_DNA"/>
</dbReference>
<dbReference type="AlphaFoldDB" id="A0AAU2GUR8"/>
<protein>
    <submittedName>
        <fullName evidence="1">DUF5994 family protein</fullName>
    </submittedName>
</protein>
<sequence length="201" mass="21341">MSATIDFPGPRRESPADSAPIARVALKATGASRGLLDGAWWPRSRDLLSELPALVDVLDPAWARITHIAVNPEHWPVIPRKIPVHGHVVKAGWFTPELDPHKLLLLSYSVGRWDLLVIPPQTDAAAAARLMAAATADTGPPLTASELIAAEEGLGGTPVAGRSRDVGAPEEAPEEAWEYEGGAPSFRVGVPARPSRLLVGM</sequence>
<evidence type="ECO:0000313" key="1">
    <source>
        <dbReference type="EMBL" id="WTU39105.1"/>
    </source>
</evidence>
<gene>
    <name evidence="1" type="ORF">OHV25_05685</name>
</gene>
<proteinExistence type="predicted"/>
<dbReference type="Pfam" id="PF19457">
    <property type="entry name" value="DUF5994"/>
    <property type="match status" value="1"/>
</dbReference>
<accession>A0AAU2GUR8</accession>
<organism evidence="1">
    <name type="scientific">Streptomyces sp. NBC_00060</name>
    <dbReference type="NCBI Taxonomy" id="2975636"/>
    <lineage>
        <taxon>Bacteria</taxon>
        <taxon>Bacillati</taxon>
        <taxon>Actinomycetota</taxon>
        <taxon>Actinomycetes</taxon>
        <taxon>Kitasatosporales</taxon>
        <taxon>Streptomycetaceae</taxon>
        <taxon>Streptomyces</taxon>
    </lineage>
</organism>
<name>A0AAU2GUR8_9ACTN</name>
<dbReference type="InterPro" id="IPR046036">
    <property type="entry name" value="DUF5994"/>
</dbReference>